<proteinExistence type="predicted"/>
<dbReference type="InterPro" id="IPR025392">
    <property type="entry name" value="DUF4124"/>
</dbReference>
<feature type="domain" description="DUF4124" evidence="2">
    <location>
        <begin position="8"/>
        <end position="60"/>
    </location>
</feature>
<sequence>MKPLLLALLLAAPLPAWAQDAIHRCVGADGNPIFTDQPCAALGATPAVPSPVATAAEPPAGVLCASDLEDLRVGLSRAFATHDANRVGALVLWNGYGRNGAVDTLKRMESLVKQPLLSVDGDERSGIEVVAGTTGATQQTHFGVTRESGCLWLRPPG</sequence>
<protein>
    <submittedName>
        <fullName evidence="3">DUF4124 domain-containing protein</fullName>
    </submittedName>
</protein>
<accession>A0ABT6B7K8</accession>
<dbReference type="Pfam" id="PF13511">
    <property type="entry name" value="DUF4124"/>
    <property type="match status" value="1"/>
</dbReference>
<evidence type="ECO:0000256" key="1">
    <source>
        <dbReference type="SAM" id="SignalP"/>
    </source>
</evidence>
<feature type="chain" id="PRO_5045289309" evidence="1">
    <location>
        <begin position="19"/>
        <end position="157"/>
    </location>
</feature>
<feature type="signal peptide" evidence="1">
    <location>
        <begin position="1"/>
        <end position="18"/>
    </location>
</feature>
<keyword evidence="1" id="KW-0732">Signal</keyword>
<dbReference type="RefSeq" id="WP_320551002.1">
    <property type="nucleotide sequence ID" value="NZ_JAQLOK010000002.1"/>
</dbReference>
<name>A0ABT6B7K8_9GAMM</name>
<evidence type="ECO:0000313" key="4">
    <source>
        <dbReference type="Proteomes" id="UP001528850"/>
    </source>
</evidence>
<organism evidence="3 4">
    <name type="scientific">Luteibacter sahnii</name>
    <dbReference type="NCBI Taxonomy" id="3021977"/>
    <lineage>
        <taxon>Bacteria</taxon>
        <taxon>Pseudomonadati</taxon>
        <taxon>Pseudomonadota</taxon>
        <taxon>Gammaproteobacteria</taxon>
        <taxon>Lysobacterales</taxon>
        <taxon>Rhodanobacteraceae</taxon>
        <taxon>Luteibacter</taxon>
    </lineage>
</organism>
<comment type="caution">
    <text evidence="3">The sequence shown here is derived from an EMBL/GenBank/DDBJ whole genome shotgun (WGS) entry which is preliminary data.</text>
</comment>
<dbReference type="Proteomes" id="UP001528850">
    <property type="component" value="Unassembled WGS sequence"/>
</dbReference>
<evidence type="ECO:0000313" key="3">
    <source>
        <dbReference type="EMBL" id="MDF4023547.1"/>
    </source>
</evidence>
<reference evidence="3 4" key="1">
    <citation type="journal article" date="2024" name="Curr. Microbiol.">
        <title>Luteibacter sahnii sp. nov., A Novel Yellow-Colored Xanthomonadin Pigment Producing Probiotic Bacterium from Healthy Rice Seed Microbiome.</title>
        <authorList>
            <person name="Jaiswal G."/>
            <person name="Rana R."/>
            <person name="Nayak P.K."/>
            <person name="Chouhan R."/>
            <person name="Gandhi S.G."/>
            <person name="Patel H.K."/>
            <person name="Patil P.B."/>
        </authorList>
    </citation>
    <scope>NUCLEOTIDE SEQUENCE [LARGE SCALE GENOMIC DNA]</scope>
    <source>
        <strain evidence="3 4">PPL201</strain>
    </source>
</reference>
<keyword evidence="4" id="KW-1185">Reference proteome</keyword>
<dbReference type="EMBL" id="JARJJS010000001">
    <property type="protein sequence ID" value="MDF4023547.1"/>
    <property type="molecule type" value="Genomic_DNA"/>
</dbReference>
<gene>
    <name evidence="3" type="ORF">P3W24_00975</name>
</gene>
<evidence type="ECO:0000259" key="2">
    <source>
        <dbReference type="Pfam" id="PF13511"/>
    </source>
</evidence>